<feature type="domain" description="HTH tetR-type" evidence="5">
    <location>
        <begin position="1"/>
        <end position="61"/>
    </location>
</feature>
<evidence type="ECO:0000256" key="3">
    <source>
        <dbReference type="ARBA" id="ARBA00023163"/>
    </source>
</evidence>
<accession>A0A1G5XJD7</accession>
<dbReference type="PANTHER" id="PTHR47506:SF6">
    <property type="entry name" value="HTH-TYPE TRANSCRIPTIONAL REPRESSOR NEMR"/>
    <property type="match status" value="1"/>
</dbReference>
<sequence length="200" mass="23188">MNTKDLILEKTLKLILEKGTIDISINEIRNCTGLTTGGIYYHFSDKNDIFEAIMQKYMIDYIKINFDKISLEGSSKERIHDALLYILHHFTNGVEIESIHEKINYGSVLILLTATGYADDEVSSIISQTGKDIGIFLTDLVEDGKRKNEIRHDFSTENITESLYIMYMGVQCFWLDFPNEDIDLLFEKNFDMTWKAIEYQ</sequence>
<keyword evidence="3" id="KW-0804">Transcription</keyword>
<gene>
    <name evidence="6" type="ORF">SAMN02910315_02250</name>
</gene>
<dbReference type="EMBL" id="FMXB01000024">
    <property type="protein sequence ID" value="SDA69807.1"/>
    <property type="molecule type" value="Genomic_DNA"/>
</dbReference>
<dbReference type="PROSITE" id="PS50977">
    <property type="entry name" value="HTH_TETR_2"/>
    <property type="match status" value="1"/>
</dbReference>
<dbReference type="PANTHER" id="PTHR47506">
    <property type="entry name" value="TRANSCRIPTIONAL REGULATORY PROTEIN"/>
    <property type="match status" value="1"/>
</dbReference>
<organism evidence="6 7">
    <name type="scientific">Methanobrevibacter millerae</name>
    <dbReference type="NCBI Taxonomy" id="230361"/>
    <lineage>
        <taxon>Archaea</taxon>
        <taxon>Methanobacteriati</taxon>
        <taxon>Methanobacteriota</taxon>
        <taxon>Methanomada group</taxon>
        <taxon>Methanobacteria</taxon>
        <taxon>Methanobacteriales</taxon>
        <taxon>Methanobacteriaceae</taxon>
        <taxon>Methanobrevibacter</taxon>
    </lineage>
</organism>
<feature type="DNA-binding region" description="H-T-H motif" evidence="4">
    <location>
        <begin position="24"/>
        <end position="43"/>
    </location>
</feature>
<protein>
    <submittedName>
        <fullName evidence="6">Transcriptional regulator, TetR family</fullName>
    </submittedName>
</protein>
<evidence type="ECO:0000256" key="1">
    <source>
        <dbReference type="ARBA" id="ARBA00023015"/>
    </source>
</evidence>
<dbReference type="SUPFAM" id="SSF48498">
    <property type="entry name" value="Tetracyclin repressor-like, C-terminal domain"/>
    <property type="match status" value="1"/>
</dbReference>
<dbReference type="InterPro" id="IPR009057">
    <property type="entry name" value="Homeodomain-like_sf"/>
</dbReference>
<dbReference type="OrthoDB" id="77321at2157"/>
<dbReference type="SUPFAM" id="SSF46689">
    <property type="entry name" value="Homeodomain-like"/>
    <property type="match status" value="1"/>
</dbReference>
<keyword evidence="7" id="KW-1185">Reference proteome</keyword>
<dbReference type="RefSeq" id="WP_149732727.1">
    <property type="nucleotide sequence ID" value="NZ_FMXB01000024.1"/>
</dbReference>
<keyword evidence="1" id="KW-0805">Transcription regulation</keyword>
<dbReference type="Proteomes" id="UP000323439">
    <property type="component" value="Unassembled WGS sequence"/>
</dbReference>
<proteinExistence type="predicted"/>
<dbReference type="GO" id="GO:0003677">
    <property type="term" value="F:DNA binding"/>
    <property type="evidence" value="ECO:0007669"/>
    <property type="project" value="UniProtKB-UniRule"/>
</dbReference>
<dbReference type="InterPro" id="IPR001647">
    <property type="entry name" value="HTH_TetR"/>
</dbReference>
<reference evidence="6 7" key="1">
    <citation type="submission" date="2016-10" db="EMBL/GenBank/DDBJ databases">
        <authorList>
            <person name="Varghese N."/>
            <person name="Submissions S."/>
        </authorList>
    </citation>
    <scope>NUCLEOTIDE SEQUENCE [LARGE SCALE GENOMIC DNA]</scope>
    <source>
        <strain evidence="6 7">DSM 16643</strain>
    </source>
</reference>
<keyword evidence="2 4" id="KW-0238">DNA-binding</keyword>
<evidence type="ECO:0000259" key="5">
    <source>
        <dbReference type="PROSITE" id="PS50977"/>
    </source>
</evidence>
<name>A0A1G5XJD7_9EURY</name>
<dbReference type="InterPro" id="IPR036271">
    <property type="entry name" value="Tet_transcr_reg_TetR-rel_C_sf"/>
</dbReference>
<evidence type="ECO:0000256" key="4">
    <source>
        <dbReference type="PROSITE-ProRule" id="PRU00335"/>
    </source>
</evidence>
<evidence type="ECO:0000313" key="7">
    <source>
        <dbReference type="Proteomes" id="UP000323439"/>
    </source>
</evidence>
<dbReference type="Gene3D" id="1.10.357.10">
    <property type="entry name" value="Tetracycline Repressor, domain 2"/>
    <property type="match status" value="1"/>
</dbReference>
<dbReference type="AlphaFoldDB" id="A0A1G5XJD7"/>
<dbReference type="Pfam" id="PF00440">
    <property type="entry name" value="TetR_N"/>
    <property type="match status" value="1"/>
</dbReference>
<evidence type="ECO:0000313" key="6">
    <source>
        <dbReference type="EMBL" id="SDA69807.1"/>
    </source>
</evidence>
<evidence type="ECO:0000256" key="2">
    <source>
        <dbReference type="ARBA" id="ARBA00023125"/>
    </source>
</evidence>
<dbReference type="Gene3D" id="1.10.10.60">
    <property type="entry name" value="Homeodomain-like"/>
    <property type="match status" value="1"/>
</dbReference>
<dbReference type="PRINTS" id="PR00455">
    <property type="entry name" value="HTHTETR"/>
</dbReference>